<dbReference type="Pfam" id="PF12624">
    <property type="entry name" value="VPS13_N"/>
    <property type="match status" value="1"/>
</dbReference>
<evidence type="ECO:0000256" key="2">
    <source>
        <dbReference type="SAM" id="MobiDB-lite"/>
    </source>
</evidence>
<dbReference type="PANTHER" id="PTHR12517:SF0">
    <property type="entry name" value="INTERMEMBRANE LIPID TRANSFER PROTEIN VPS13B"/>
    <property type="match status" value="1"/>
</dbReference>
<evidence type="ECO:0000259" key="3">
    <source>
        <dbReference type="Pfam" id="PF12624"/>
    </source>
</evidence>
<keyword evidence="1" id="KW-0813">Transport</keyword>
<dbReference type="VEuPathDB" id="FungiDB:SPRG_09138"/>
<proteinExistence type="predicted"/>
<sequence>MLDILSSPLKGYLAQTLQFYLSKYLKDIHLEGFGFFGNDLVLNDLEIKRHVLQSALDLPPTFDFSRGFIRELRIHIPWTQILSQPIEVKLYTVELILTAKDESAPRQRRNSMASEGSCATMTTHMSKSAEPETPIDAPKSSWLQATLAKILANVSIQINNLVLKYEEDDMVLSVTLGLLDLYSAGNTSTWARGFAEPKGDQKAIAKCIDAKDLSVFLDRYTSDRVAVDVDSDLIHRQVIGYEVPVLRRTSLSLRCMYALEPATMHAEVAKSAYTPHVYGDPFLGASFEGSDVVVLDVYVKELCVSLSDRQVQMLIAFVTPKAPTSPHRLVRASSSPLLSSASDPSEPLVPLDLNPTPAPTQAAPASSWTSWVYGAIIGDDDGAVDELEKELLTSLENKIPEHEPSPPECSITIAEDPPASIVTVRVSIQSASLTLRSHGEDAAASSPTKGGSAEAAAVEFVPVANVGLVPIDLSQHTKTKVSKAATVIGVIEASCVLLRVSTDGTRQDSLLEVREMLWHQPTTLVGPTLLRAGDSSSALQGAPHPNASESFFCDLLAGESWQCDGVTAPMACACDAATTSLATIDDYWMSALRRLQDCVDNQGNAHVSRMVDHVVEMVQRDLHVLVPAPRFRRQVHLLAQAFVQRYELDRPVLENLELYFMPSMRTWTAISVGHACVHLGLASGRALRVRHVVSPELVSVDMALGPLHIDLRLEPVAAYMAFLDGLDLSRLGATHAPAKATTASPVAMTLVHATSAALDVRFDDGHALSLHMHDVVLSMLGEQDMRVAVADASVRIDATEVLHLSHAALDWRADVVQASADAYLETCLLQVSTPLLETALSNLLPTVCRIVRVEYATPTVANAMHCRDAFTIGAHGVEVEASLVMSEDQAMATTRASVVVEAVDCRRRGRVILESSRTEMPWVAFEASAEVSVTALEQWLPSLVNMLALQSPEVPPPSFVHLGLRLEMQPLDAQWYRILPLLATVVDAPGTPLIDDASPSVVDVPLWTLALYVVVAPATIHLSKHVLLTTPALRIATDTRWSGVACGGRSRLQLDVSPWTVAALASPLLSCAATQIVVAIDVSTRTAPSPAILLSLEATVMLGAVDVFLSPLQVTLLGRIPTLPSPGASPEPPRMAPFEAPPVLWSVKTGLELDRASVALESPGVGVASQVGTVSPHKTPAAPSEAPYLDLQVQLHDVACTETLTSARLPPAASIGAFDKVLSSEILAGILFCLDESDIRAFGAATKYAFPPATASALAFWRETTLLVKACCEKVQLRSLVRAQCPIMSTHTSPDPWLSLFARNYNANTGELGVWCLLGTVEDLDVLLSEPTLTLGTQLVKNLAPGDAAASPAASTPLTALPYVSVHVGSMRLLLPVASSNEHAQMAVCAEATTVETLPYLDLPTDGLSHPPFRVVSRRPRAPSSALQVAPKAKTMLRTGAVYVALVHYDVIAAAPARSPYEAAVAALSEAPLTLVRVDYLVPPWFLAIELTPSKHMDVHVTKLGLELDEPALHVVVDSVGRLLRVTGGCAISIDGVDARVQSGADTLLLRVGPVVFRHTIHDGRFSVKNVVVGHRVAADDEALVIGPHSDPHDWQLARLASIVAPLGTSPIPSQTSSIWTPRDPFLPRFCLPGVGTVDHVALKLLWSPSQLSVAAASDCIVCSTGALFASLDARVAATDQALVKAWPATPLFEWCPIKLLDFVMTWQRLGVVVLDDARPVTVALGPQLGRSKAWHRLQAQVADAPALLRDVDLRCTGDAKQLLRLVDRQLLETRVYPTEVHLDGNVVHVSLSMSSLRLLQRWSAAWSVPATDAPHAKALDDVVSVQAPTVHDFGELTLRLDPRAHHARPGELVCTETVTSNAIFSGNVLSPTVLLDAGSATTEDGDDDDDELRLIDILNDLARPWDDDDENKDCLELRWRYPSPRQLTHVVAMPLPASVAPRDWPRIEARLCDVQCEVRCFDIVNSSFVSVGVVHVPWGPEAGLPRTGSAPSLAAAIAQWMSEDDDEPPHVSEAWQRSFEARDYQLLTTLAATQWELRWRLPRVDASSLPSYVALSAQLRDAVRVSSVAAIEALPLLHVVGHLHEIKLAWHNGVDDVHELLHVTAADTSVHLRTYAGRAAYSCVVAGVLGSEMHNHTTLATTTLLLPWQVTLVLDQAAQLSLALTTSALTLQLTQYALLFMAQLSQSLTETPTATMGTTEVQELRGLASVDYSWHAIAAPLELQFTRSLSSGWSTPCPILAPGGVWHRQLPTGGIWVDVAVCGLETTVVVRGDVAVFNHLNQRLQYRLNNEAAVTLGSSPQSHILERPSTRVSLRCDNGRPWSVAQLVASTSTPFAPVAATTTPEAPATLVALSRGAATMYVWVAVKRAASYVMKEATSTHRVLRWSWLEVHLWPALTLTNRLVAATTVSLLHQATGRRTHVRLAASEEIQVLEYNPQEPQVLEVSGTTLTIPACASPEGDELAAFPVGGVLRVDAPKCGTMHLTRHATSPSRHVALCPALVLLNKLPWAIVIDGTDCRQTVLPSAELGLAIASFSMGLQYTPETLLWTNYASQPSHVMWMLPSAPSCCLSAVVRHSIVDGVPRVTLTCHYQVRNQSRYPLQLLPTALLAAKTNAVAPTVAAPAANVWPVGTHVERPSSLHSGLKWIRTRLSRGNSIADDGVETPLSPALDATRLHCVLSVAIAAPGYAWSSRSIELRPCGAQRLLLLHSDATRSDVMLTFAVVAVDDAVVLTIYEDAHPPLTLQNHLSRAVAVALAHVDESITIGANDTMAYDWQLQDAAYGSVPAPSVFDPPSPSPRARFRVRVAGDDSSWSSAVWMVEGIQFARAGDIVLLLTMYERYSVWMVHIECIDGVKSAPRVPCRPLAAPPTRVSVRVAAVVVRCFDDHVVQHDDGQSYAEVLRLDAEQIHFTALSLGDVVPDAHKQRAALGYLSHIERFTTSLLVIEALELVHFFPACNFAKVLTCGDVSRSTAVVSDAQLLASSIEPLVKSHAVTLRLVSADGWVPSHSYTDALELAVSPIVLQVEDLLLVRLQGWLSPLLEAAPAAAVSPVESPLETQIALATRAKRYIGRLVLYPISLTITARFLYGLDRTPLSLSGVDVTNVLCFDDQLAKDLAANYVADAVVRSPMVLMSLNVLGNPAGFVRDVSSGVQDLVRLPLLAVATEGYSPVSITKGLFRGAVSFATHTSVATLSSVSGVAHAISRSMDHISTSAATASTTTPPANFTSGLAHGFHSFGQAIVGAATGVVTTPLSVLRDNQEQGRSTGLGAGVVGVGKGLVGIVAQPMSGMASLVSKTTDGLLVEMGVGGHNDAVASTMLPLRRHEARFVRWKLIGSVTGPIVFAHALYLAAHEVVDAKCSSAEWLLPSDAGVPNVQVRLVVSATHVYVVDARTDAKLEVIVLSTIAVLEQSLVEPPSWTLASVAQPCT</sequence>
<dbReference type="KEGG" id="spar:SPRG_09138"/>
<evidence type="ECO:0000313" key="4">
    <source>
        <dbReference type="EMBL" id="KDO25308.1"/>
    </source>
</evidence>
<evidence type="ECO:0000256" key="1">
    <source>
        <dbReference type="ARBA" id="ARBA00022448"/>
    </source>
</evidence>
<evidence type="ECO:0000313" key="5">
    <source>
        <dbReference type="Proteomes" id="UP000030745"/>
    </source>
</evidence>
<feature type="compositionally biased region" description="Low complexity" evidence="2">
    <location>
        <begin position="332"/>
        <end position="345"/>
    </location>
</feature>
<keyword evidence="5" id="KW-1185">Reference proteome</keyword>
<dbReference type="OrthoDB" id="445152at2759"/>
<accession>A0A067C474</accession>
<dbReference type="InterPro" id="IPR039782">
    <property type="entry name" value="VPS13B"/>
</dbReference>
<organism evidence="4 5">
    <name type="scientific">Saprolegnia parasitica (strain CBS 223.65)</name>
    <dbReference type="NCBI Taxonomy" id="695850"/>
    <lineage>
        <taxon>Eukaryota</taxon>
        <taxon>Sar</taxon>
        <taxon>Stramenopiles</taxon>
        <taxon>Oomycota</taxon>
        <taxon>Saprolegniomycetes</taxon>
        <taxon>Saprolegniales</taxon>
        <taxon>Saprolegniaceae</taxon>
        <taxon>Saprolegnia</taxon>
    </lineage>
</organism>
<name>A0A067C474_SAPPC</name>
<feature type="region of interest" description="Disordered" evidence="2">
    <location>
        <begin position="325"/>
        <end position="364"/>
    </location>
</feature>
<dbReference type="Proteomes" id="UP000030745">
    <property type="component" value="Unassembled WGS sequence"/>
</dbReference>
<reference evidence="4 5" key="1">
    <citation type="journal article" date="2013" name="PLoS Genet.">
        <title>Distinctive expansion of potential virulence genes in the genome of the oomycete fish pathogen Saprolegnia parasitica.</title>
        <authorList>
            <person name="Jiang R.H."/>
            <person name="de Bruijn I."/>
            <person name="Haas B.J."/>
            <person name="Belmonte R."/>
            <person name="Lobach L."/>
            <person name="Christie J."/>
            <person name="van den Ackerveken G."/>
            <person name="Bottin A."/>
            <person name="Bulone V."/>
            <person name="Diaz-Moreno S.M."/>
            <person name="Dumas B."/>
            <person name="Fan L."/>
            <person name="Gaulin E."/>
            <person name="Govers F."/>
            <person name="Grenville-Briggs L.J."/>
            <person name="Horner N.R."/>
            <person name="Levin J.Z."/>
            <person name="Mammella M."/>
            <person name="Meijer H.J."/>
            <person name="Morris P."/>
            <person name="Nusbaum C."/>
            <person name="Oome S."/>
            <person name="Phillips A.J."/>
            <person name="van Rooyen D."/>
            <person name="Rzeszutek E."/>
            <person name="Saraiva M."/>
            <person name="Secombes C.J."/>
            <person name="Seidl M.F."/>
            <person name="Snel B."/>
            <person name="Stassen J.H."/>
            <person name="Sykes S."/>
            <person name="Tripathy S."/>
            <person name="van den Berg H."/>
            <person name="Vega-Arreguin J.C."/>
            <person name="Wawra S."/>
            <person name="Young S.K."/>
            <person name="Zeng Q."/>
            <person name="Dieguez-Uribeondo J."/>
            <person name="Russ C."/>
            <person name="Tyler B.M."/>
            <person name="van West P."/>
        </authorList>
    </citation>
    <scope>NUCLEOTIDE SEQUENCE [LARGE SCALE GENOMIC DNA]</scope>
    <source>
        <strain evidence="4 5">CBS 223.65</strain>
    </source>
</reference>
<dbReference type="EMBL" id="KK583233">
    <property type="protein sequence ID" value="KDO25308.1"/>
    <property type="molecule type" value="Genomic_DNA"/>
</dbReference>
<protein>
    <recommendedName>
        <fullName evidence="3">Chorein N-terminal domain-containing protein</fullName>
    </recommendedName>
</protein>
<dbReference type="InterPro" id="IPR026854">
    <property type="entry name" value="VPS13_N"/>
</dbReference>
<dbReference type="GeneID" id="24131331"/>
<dbReference type="PANTHER" id="PTHR12517">
    <property type="entry name" value="VACUOLAR PROTEIN SORTING-ASSOCIATED PROTEIN 13B"/>
    <property type="match status" value="1"/>
</dbReference>
<gene>
    <name evidence="4" type="ORF">SPRG_09138</name>
</gene>
<dbReference type="OMA" id="SVMSYWR"/>
<feature type="domain" description="Chorein N-terminal" evidence="3">
    <location>
        <begin position="9"/>
        <end position="219"/>
    </location>
</feature>
<dbReference type="RefSeq" id="XP_012203966.1">
    <property type="nucleotide sequence ID" value="XM_012348576.1"/>
</dbReference>